<protein>
    <submittedName>
        <fullName evidence="1">Uncharacterized protein</fullName>
    </submittedName>
</protein>
<evidence type="ECO:0000313" key="1">
    <source>
        <dbReference type="EMBL" id="KFD69847.1"/>
    </source>
</evidence>
<reference evidence="1" key="1">
    <citation type="journal article" date="2014" name="Nat. Genet.">
        <title>Genome and transcriptome of the porcine whipworm Trichuris suis.</title>
        <authorList>
            <person name="Jex A.R."/>
            <person name="Nejsum P."/>
            <person name="Schwarz E.M."/>
            <person name="Hu L."/>
            <person name="Young N.D."/>
            <person name="Hall R.S."/>
            <person name="Korhonen P.K."/>
            <person name="Liao S."/>
            <person name="Thamsborg S."/>
            <person name="Xia J."/>
            <person name="Xu P."/>
            <person name="Wang S."/>
            <person name="Scheerlinck J.P."/>
            <person name="Hofmann A."/>
            <person name="Sternberg P.W."/>
            <person name="Wang J."/>
            <person name="Gasser R.B."/>
        </authorList>
    </citation>
    <scope>NUCLEOTIDE SEQUENCE [LARGE SCALE GENOMIC DNA]</scope>
    <source>
        <strain evidence="1">DCEP-RM93F</strain>
    </source>
</reference>
<dbReference type="Proteomes" id="UP000030758">
    <property type="component" value="Unassembled WGS sequence"/>
</dbReference>
<proteinExistence type="predicted"/>
<dbReference type="AlphaFoldDB" id="A0A085NK51"/>
<sequence>MQNACQECVHFAAQRLYRSTGYHCEQMMVRVCANTCTALIY</sequence>
<gene>
    <name evidence="1" type="ORF">M514_17969</name>
</gene>
<accession>A0A085NK51</accession>
<name>A0A085NK51_9BILA</name>
<organism evidence="1">
    <name type="scientific">Trichuris suis</name>
    <name type="common">pig whipworm</name>
    <dbReference type="NCBI Taxonomy" id="68888"/>
    <lineage>
        <taxon>Eukaryota</taxon>
        <taxon>Metazoa</taxon>
        <taxon>Ecdysozoa</taxon>
        <taxon>Nematoda</taxon>
        <taxon>Enoplea</taxon>
        <taxon>Dorylaimia</taxon>
        <taxon>Trichinellida</taxon>
        <taxon>Trichuridae</taxon>
        <taxon>Trichuris</taxon>
    </lineage>
</organism>
<dbReference type="EMBL" id="KL367492">
    <property type="protein sequence ID" value="KFD69847.1"/>
    <property type="molecule type" value="Genomic_DNA"/>
</dbReference>